<evidence type="ECO:0000313" key="2">
    <source>
        <dbReference type="EMBL" id="CBZ53409.1"/>
    </source>
</evidence>
<organism evidence="2 4">
    <name type="scientific">Neospora caninum (strain Liverpool)</name>
    <dbReference type="NCBI Taxonomy" id="572307"/>
    <lineage>
        <taxon>Eukaryota</taxon>
        <taxon>Sar</taxon>
        <taxon>Alveolata</taxon>
        <taxon>Apicomplexa</taxon>
        <taxon>Conoidasida</taxon>
        <taxon>Coccidia</taxon>
        <taxon>Eucoccidiorida</taxon>
        <taxon>Eimeriorina</taxon>
        <taxon>Sarcocystidae</taxon>
        <taxon>Neospora</taxon>
    </lineage>
</organism>
<evidence type="ECO:0000313" key="4">
    <source>
        <dbReference type="Proteomes" id="UP000007494"/>
    </source>
</evidence>
<dbReference type="eggNOG" id="ENOG502R0BE">
    <property type="taxonomic scope" value="Eukaryota"/>
</dbReference>
<reference evidence="2" key="1">
    <citation type="submission" date="2011-02" db="EMBL/GenBank/DDBJ databases">
        <authorList>
            <person name="Aslett M."/>
        </authorList>
    </citation>
    <scope>NUCLEOTIDE SEQUENCE</scope>
    <source>
        <strain evidence="2">Liverpool</strain>
    </source>
</reference>
<feature type="region of interest" description="Disordered" evidence="1">
    <location>
        <begin position="1"/>
        <end position="47"/>
    </location>
</feature>
<dbReference type="OMA" id="ARAECIT"/>
<reference evidence="3" key="4">
    <citation type="journal article" date="2015" name="PLoS ONE">
        <title>Comprehensive Evaluation of Toxoplasma gondii VEG and Neospora caninum LIV Genomes with Tachyzoite Stage Transcriptome and Proteome Defines Novel Transcript Features.</title>
        <authorList>
            <person name="Ramaprasad A."/>
            <person name="Mourier T."/>
            <person name="Naeem R."/>
            <person name="Malas T.B."/>
            <person name="Moussa E."/>
            <person name="Panigrahi A."/>
            <person name="Vermont S.J."/>
            <person name="Otto T.D."/>
            <person name="Wastling J."/>
            <person name="Pain A."/>
        </authorList>
    </citation>
    <scope>NUCLEOTIDE SEQUENCE</scope>
    <source>
        <strain evidence="3">Liverpool</strain>
    </source>
</reference>
<reference evidence="2" key="2">
    <citation type="submission" date="2011-03" db="EMBL/GenBank/DDBJ databases">
        <title>Comparative genomics and transcriptomics of Neospora caninum and Toxoplasma gondii.</title>
        <authorList>
            <person name="Reid A.J."/>
            <person name="Sohal A."/>
            <person name="Harris D."/>
            <person name="Quail M."/>
            <person name="Sanders M."/>
            <person name="Berriman M."/>
            <person name="Wastling J.M."/>
            <person name="Pain A."/>
        </authorList>
    </citation>
    <scope>NUCLEOTIDE SEQUENCE</scope>
    <source>
        <strain evidence="2">Liverpool</strain>
    </source>
</reference>
<evidence type="ECO:0000313" key="3">
    <source>
        <dbReference type="EMBL" id="CEL67396.1"/>
    </source>
</evidence>
<reference evidence="4" key="3">
    <citation type="journal article" date="2012" name="PLoS Pathog.">
        <title>Comparative genomics of the apicomplexan parasites Toxoplasma gondii and Neospora caninum: Coccidia differing in host range and transmission strategy.</title>
        <authorList>
            <person name="Reid A.J."/>
            <person name="Vermont S.J."/>
            <person name="Cotton J.A."/>
            <person name="Harris D."/>
            <person name="Hill-Cawthorne G.A."/>
            <person name="Konen-Waisman S."/>
            <person name="Latham S.M."/>
            <person name="Mourier T."/>
            <person name="Norton R."/>
            <person name="Quail M.A."/>
            <person name="Sanders M."/>
            <person name="Shanmugam D."/>
            <person name="Sohal A."/>
            <person name="Wasmuth J.D."/>
            <person name="Brunk B."/>
            <person name="Grigg M.E."/>
            <person name="Howard J.C."/>
            <person name="Parkinson J."/>
            <person name="Roos D.S."/>
            <person name="Trees A.J."/>
            <person name="Berriman M."/>
            <person name="Pain A."/>
            <person name="Wastling J.M."/>
        </authorList>
    </citation>
    <scope>NUCLEOTIDE SEQUENCE [LARGE SCALE GENOMIC DNA]</scope>
    <source>
        <strain evidence="4">Liverpool</strain>
    </source>
</reference>
<dbReference type="RefSeq" id="XP_003883441.1">
    <property type="nucleotide sequence ID" value="XM_003883392.1"/>
</dbReference>
<dbReference type="Proteomes" id="UP000007494">
    <property type="component" value="Chromosome VIII"/>
</dbReference>
<dbReference type="InParanoid" id="F0VI48"/>
<dbReference type="OrthoDB" id="331123at2759"/>
<gene>
    <name evidence="3" type="ORF">BN1204_031960</name>
    <name evidence="2" type="ORF">NCLIV_031960</name>
</gene>
<dbReference type="EMBL" id="FR823390">
    <property type="protein sequence ID" value="CBZ53409.1"/>
    <property type="molecule type" value="Genomic_DNA"/>
</dbReference>
<dbReference type="EMBL" id="LN714483">
    <property type="protein sequence ID" value="CEL67396.1"/>
    <property type="molecule type" value="Genomic_DNA"/>
</dbReference>
<sequence length="345" mass="38168">MPSEEGRERQEGRGEGGTRGNGHERHEKQAHRHPTSPASPLSPSCPVEATLSDHCLDFLEAQKQADLADLLDKLGIVKSSETSASNVPFSAAFRHCEVKDSQVFTPPASREVGSFYQNKSESSRDRTDTAENERSARAECITTSSPALPTSDEEGNSEETVSNLAGEKDESHFFSELPVSGSPLAEQDTTVFRNDETVQEEDKHSYRGRRLWENRTLVDAAETKADVVLESSGLYPRIKAAVSGMRVVKAYRNVLSWALGKGEQWSVLPREIDSRNGRRCTPSRSGREKVKSISFPSQPGVQCPLVDFQHRGRSRKSRRNLLPESVFFPSGMSFAKLRLECCGNA</sequence>
<feature type="region of interest" description="Disordered" evidence="1">
    <location>
        <begin position="109"/>
        <end position="162"/>
    </location>
</feature>
<proteinExistence type="predicted"/>
<accession>F0VI48</accession>
<feature type="compositionally biased region" description="Basic and acidic residues" evidence="1">
    <location>
        <begin position="121"/>
        <end position="137"/>
    </location>
</feature>
<evidence type="ECO:0000256" key="1">
    <source>
        <dbReference type="SAM" id="MobiDB-lite"/>
    </source>
</evidence>
<dbReference type="VEuPathDB" id="ToxoDB:NCLIV_031960"/>
<dbReference type="GeneID" id="13442583"/>
<protein>
    <submittedName>
        <fullName evidence="2">Uncharacterized protein</fullName>
    </submittedName>
</protein>
<name>F0VI48_NEOCL</name>
<dbReference type="AlphaFoldDB" id="F0VI48"/>
<feature type="compositionally biased region" description="Basic and acidic residues" evidence="1">
    <location>
        <begin position="1"/>
        <end position="27"/>
    </location>
</feature>
<keyword evidence="4" id="KW-1185">Reference proteome</keyword>